<dbReference type="AlphaFoldDB" id="A0A7D9D1E8"/>
<dbReference type="InterPro" id="IPR017959">
    <property type="entry name" value="Asn/Gln-tRNA_amidoTrfase_suB/E"/>
</dbReference>
<dbReference type="NCBIfam" id="TIGR00133">
    <property type="entry name" value="gatB"/>
    <property type="match status" value="1"/>
</dbReference>
<dbReference type="EC" id="6.3.5.-" evidence="8"/>
<evidence type="ECO:0000256" key="7">
    <source>
        <dbReference type="ARBA" id="ARBA00047913"/>
    </source>
</evidence>
<dbReference type="Pfam" id="PF02934">
    <property type="entry name" value="GatB_N"/>
    <property type="match status" value="1"/>
</dbReference>
<comment type="subunit">
    <text evidence="8">Subunit of the heterotrimeric GatFAB amidotransferase (AdT) complex, composed of A, B and F subunits.</text>
</comment>
<evidence type="ECO:0000259" key="9">
    <source>
        <dbReference type="SMART" id="SM00845"/>
    </source>
</evidence>
<dbReference type="GO" id="GO:0032543">
    <property type="term" value="P:mitochondrial translation"/>
    <property type="evidence" value="ECO:0007669"/>
    <property type="project" value="UniProtKB-UniRule"/>
</dbReference>
<dbReference type="GO" id="GO:0005524">
    <property type="term" value="F:ATP binding"/>
    <property type="evidence" value="ECO:0007669"/>
    <property type="project" value="UniProtKB-KW"/>
</dbReference>
<dbReference type="InterPro" id="IPR023168">
    <property type="entry name" value="GatB_Yqey_C_2"/>
</dbReference>
<dbReference type="GO" id="GO:0070681">
    <property type="term" value="P:glutaminyl-tRNAGln biosynthesis via transamidation"/>
    <property type="evidence" value="ECO:0007669"/>
    <property type="project" value="UniProtKB-UniRule"/>
</dbReference>
<comment type="subcellular location">
    <subcellularLocation>
        <location evidence="8">Mitochondrion</location>
    </subcellularLocation>
</comment>
<gene>
    <name evidence="8 10" type="primary">PET112</name>
    <name evidence="10" type="ORF">DEBR0S7_01750G</name>
</gene>
<sequence>MSHQLKVGLEIHTQLKTARKLFSLSHNNTSLLSTKPNSEVSFFDVSLPGTQPLLNPEVLFCALKCAVAMNCQVHPESRFDRKHYFYGDQPLGYQITQRYHALANDGWVKLTRRYDGLPEDRKIRIEQIQIEQDTGRSLYRLEEGTTDIDFNRSNIPLIEMVTKPDFSSIEQVRSFIKKYARMLQNLDVCTGELETGAIRVDVNVNVDEHPRVELKNIPTTPAIVSALRYEYTRQCKVIESGEKVADVETRGWDGKKTYRLRSKEDAIDYRYMPDPELPAIRLDTEDVLAGIKNTMPPTIEQQMDDLMENFELKLRDVNILMSNPKLLQYYVQLYAEVVGHLKLENPINWVVHDLLGCISKSELDFSSDILPVRQFATLLSLVADKTLTKRNAKLLLMHLVNNSGDRNKPLLDLVNAFNMNSKKESVSGDEASHVEEICSLVLKNNQNIVHDIVDKGKSGKINFLIGQCMRECHGKIDAQEFRVVLDKQLAAKI</sequence>
<accession>A0A7D9D1E8</accession>
<comment type="similarity">
    <text evidence="1 8">Belongs to the GatB/GatE family. GatB subfamily.</text>
</comment>
<protein>
    <recommendedName>
        <fullName evidence="8">Glutamyl-tRNA(Gln) amidotransferase subunit B, mitochondrial</fullName>
        <shortName evidence="8">Glu-AdT subunit B</shortName>
        <ecNumber evidence="8">6.3.5.-</ecNumber>
    </recommendedName>
</protein>
<dbReference type="SUPFAM" id="SSF55931">
    <property type="entry name" value="Glutamine synthetase/guanido kinase"/>
    <property type="match status" value="1"/>
</dbReference>
<dbReference type="Gene3D" id="1.10.10.410">
    <property type="match status" value="1"/>
</dbReference>
<organism evidence="10 11">
    <name type="scientific">Dekkera bruxellensis</name>
    <name type="common">Brettanomyces custersii</name>
    <dbReference type="NCBI Taxonomy" id="5007"/>
    <lineage>
        <taxon>Eukaryota</taxon>
        <taxon>Fungi</taxon>
        <taxon>Dikarya</taxon>
        <taxon>Ascomycota</taxon>
        <taxon>Saccharomycotina</taxon>
        <taxon>Pichiomycetes</taxon>
        <taxon>Pichiales</taxon>
        <taxon>Pichiaceae</taxon>
        <taxon>Brettanomyces</taxon>
    </lineage>
</organism>
<dbReference type="InterPro" id="IPR017958">
    <property type="entry name" value="Gln-tRNA_amidoTrfase_suB_CS"/>
</dbReference>
<dbReference type="GO" id="GO:0030956">
    <property type="term" value="C:glutamyl-tRNA(Gln) amidotransferase complex"/>
    <property type="evidence" value="ECO:0007669"/>
    <property type="project" value="UniProtKB-UniRule"/>
</dbReference>
<evidence type="ECO:0000256" key="3">
    <source>
        <dbReference type="ARBA" id="ARBA00022741"/>
    </source>
</evidence>
<dbReference type="SMART" id="SM00845">
    <property type="entry name" value="GatB_Yqey"/>
    <property type="match status" value="1"/>
</dbReference>
<proteinExistence type="inferred from homology"/>
<comment type="function">
    <text evidence="8">Allows the formation of correctly charged Gln-tRNA(Gln) through the transamidation of misacylated Glu-tRNA(Gln) in the mitochondria. The reaction takes place in the presence of glutamine and ATP through an activated gamma-phospho-Glu-tRNA(Gln).</text>
</comment>
<dbReference type="PROSITE" id="PS01234">
    <property type="entry name" value="GATB"/>
    <property type="match status" value="1"/>
</dbReference>
<reference evidence="10 11" key="1">
    <citation type="submission" date="2019-07" db="EMBL/GenBank/DDBJ databases">
        <authorList>
            <person name="Friedrich A."/>
            <person name="Schacherer J."/>
        </authorList>
    </citation>
    <scope>NUCLEOTIDE SEQUENCE [LARGE SCALE GENOMIC DNA]</scope>
</reference>
<keyword evidence="5 8" id="KW-0648">Protein biosynthesis</keyword>
<evidence type="ECO:0000256" key="4">
    <source>
        <dbReference type="ARBA" id="ARBA00022840"/>
    </source>
</evidence>
<evidence type="ECO:0000256" key="1">
    <source>
        <dbReference type="ARBA" id="ARBA00005306"/>
    </source>
</evidence>
<dbReference type="InterPro" id="IPR014746">
    <property type="entry name" value="Gln_synth/guanido_kin_cat_dom"/>
</dbReference>
<comment type="catalytic activity">
    <reaction evidence="7 8">
        <text>L-glutamyl-tRNA(Gln) + L-glutamine + ATP + H2O = L-glutaminyl-tRNA(Gln) + L-glutamate + ADP + phosphate + H(+)</text>
        <dbReference type="Rhea" id="RHEA:17521"/>
        <dbReference type="Rhea" id="RHEA-COMP:9681"/>
        <dbReference type="Rhea" id="RHEA-COMP:9684"/>
        <dbReference type="ChEBI" id="CHEBI:15377"/>
        <dbReference type="ChEBI" id="CHEBI:15378"/>
        <dbReference type="ChEBI" id="CHEBI:29985"/>
        <dbReference type="ChEBI" id="CHEBI:30616"/>
        <dbReference type="ChEBI" id="CHEBI:43474"/>
        <dbReference type="ChEBI" id="CHEBI:58359"/>
        <dbReference type="ChEBI" id="CHEBI:78520"/>
        <dbReference type="ChEBI" id="CHEBI:78521"/>
        <dbReference type="ChEBI" id="CHEBI:456216"/>
    </reaction>
</comment>
<dbReference type="NCBIfam" id="NF004012">
    <property type="entry name" value="PRK05477.1-2"/>
    <property type="match status" value="1"/>
</dbReference>
<keyword evidence="6 8" id="KW-0496">Mitochondrion</keyword>
<keyword evidence="3 8" id="KW-0547">Nucleotide-binding</keyword>
<dbReference type="InterPro" id="IPR003789">
    <property type="entry name" value="Asn/Gln_tRNA_amidoTrase-B-like"/>
</dbReference>
<dbReference type="Pfam" id="PF02637">
    <property type="entry name" value="GatB_Yqey"/>
    <property type="match status" value="1"/>
</dbReference>
<evidence type="ECO:0000256" key="6">
    <source>
        <dbReference type="ARBA" id="ARBA00023128"/>
    </source>
</evidence>
<dbReference type="PANTHER" id="PTHR11659:SF0">
    <property type="entry name" value="GLUTAMYL-TRNA(GLN) AMIDOTRANSFERASE SUBUNIT B, MITOCHONDRIAL"/>
    <property type="match status" value="1"/>
</dbReference>
<dbReference type="SUPFAM" id="SSF89095">
    <property type="entry name" value="GatB/YqeY motif"/>
    <property type="match status" value="1"/>
</dbReference>
<dbReference type="EMBL" id="CABFWN010000007">
    <property type="protein sequence ID" value="VUG20339.1"/>
    <property type="molecule type" value="Genomic_DNA"/>
</dbReference>
<evidence type="ECO:0000256" key="2">
    <source>
        <dbReference type="ARBA" id="ARBA00022598"/>
    </source>
</evidence>
<dbReference type="HAMAP" id="MF_00121">
    <property type="entry name" value="GatB"/>
    <property type="match status" value="1"/>
</dbReference>
<keyword evidence="4 8" id="KW-0067">ATP-binding</keyword>
<evidence type="ECO:0000313" key="10">
    <source>
        <dbReference type="EMBL" id="VUG20339.1"/>
    </source>
</evidence>
<feature type="domain" description="Asn/Gln amidotransferase" evidence="9">
    <location>
        <begin position="332"/>
        <end position="489"/>
    </location>
</feature>
<dbReference type="Proteomes" id="UP000478008">
    <property type="component" value="Unassembled WGS sequence"/>
</dbReference>
<name>A0A7D9D1E8_DEKBR</name>
<evidence type="ECO:0000256" key="5">
    <source>
        <dbReference type="ARBA" id="ARBA00022917"/>
    </source>
</evidence>
<dbReference type="InterPro" id="IPR018027">
    <property type="entry name" value="Asn/Gln_amidotransferase"/>
</dbReference>
<evidence type="ECO:0000256" key="8">
    <source>
        <dbReference type="HAMAP-Rule" id="MF_03147"/>
    </source>
</evidence>
<dbReference type="PANTHER" id="PTHR11659">
    <property type="entry name" value="GLUTAMYL-TRNA GLN AMIDOTRANSFERASE SUBUNIT B MITOCHONDRIAL AND PROKARYOTIC PET112-RELATED"/>
    <property type="match status" value="1"/>
</dbReference>
<dbReference type="GO" id="GO:0050567">
    <property type="term" value="F:glutaminyl-tRNA synthase (glutamine-hydrolyzing) activity"/>
    <property type="evidence" value="ECO:0007669"/>
    <property type="project" value="UniProtKB-UniRule"/>
</dbReference>
<evidence type="ECO:0000313" key="11">
    <source>
        <dbReference type="Proteomes" id="UP000478008"/>
    </source>
</evidence>
<keyword evidence="2 8" id="KW-0436">Ligase</keyword>
<keyword evidence="11" id="KW-1185">Reference proteome</keyword>
<dbReference type="InterPro" id="IPR004413">
    <property type="entry name" value="GatB"/>
</dbReference>
<dbReference type="GO" id="GO:0005739">
    <property type="term" value="C:mitochondrion"/>
    <property type="evidence" value="ECO:0007669"/>
    <property type="project" value="UniProtKB-SubCell"/>
</dbReference>
<dbReference type="InterPro" id="IPR006075">
    <property type="entry name" value="Asn/Gln-tRNA_Trfase_suB/E_cat"/>
</dbReference>